<evidence type="ECO:0000256" key="4">
    <source>
        <dbReference type="ARBA" id="ARBA00022840"/>
    </source>
</evidence>
<dbReference type="PROSITE" id="PS50893">
    <property type="entry name" value="ABC_TRANSPORTER_2"/>
    <property type="match status" value="1"/>
</dbReference>
<evidence type="ECO:0000313" key="7">
    <source>
        <dbReference type="Proteomes" id="UP000019251"/>
    </source>
</evidence>
<keyword evidence="2" id="KW-0813">Transport</keyword>
<organism evidence="6 7">
    <name type="scientific">Listeria grayi FSL F6-1183</name>
    <dbReference type="NCBI Taxonomy" id="1265827"/>
    <lineage>
        <taxon>Bacteria</taxon>
        <taxon>Bacillati</taxon>
        <taxon>Bacillota</taxon>
        <taxon>Bacilli</taxon>
        <taxon>Bacillales</taxon>
        <taxon>Listeriaceae</taxon>
        <taxon>Listeria</taxon>
    </lineage>
</organism>
<dbReference type="SMART" id="SM00382">
    <property type="entry name" value="AAA"/>
    <property type="match status" value="1"/>
</dbReference>
<dbReference type="GO" id="GO:0005524">
    <property type="term" value="F:ATP binding"/>
    <property type="evidence" value="ECO:0007669"/>
    <property type="project" value="UniProtKB-KW"/>
</dbReference>
<comment type="similarity">
    <text evidence="1">Belongs to the ABC transporter superfamily.</text>
</comment>
<dbReference type="Pfam" id="PF00005">
    <property type="entry name" value="ABC_tran"/>
    <property type="match status" value="1"/>
</dbReference>
<keyword evidence="3" id="KW-0547">Nucleotide-binding</keyword>
<dbReference type="PANTHER" id="PTHR43335:SF4">
    <property type="entry name" value="ABC TRANSPORTER, ATP-BINDING PROTEIN"/>
    <property type="match status" value="1"/>
</dbReference>
<protein>
    <submittedName>
        <fullName evidence="6">ABC transporter</fullName>
    </submittedName>
</protein>
<comment type="caution">
    <text evidence="6">The sequence shown here is derived from an EMBL/GenBank/DDBJ whole genome shotgun (WGS) entry which is preliminary data.</text>
</comment>
<sequence length="292" mass="33107">MVTVMTFNNVSKKYKEKSVLKDICFTVKSREIIGLVGANGAGKTTLMRILVGLTKQYEGEIHSEFLKPQIGCVIESPNFYPYLSGYQNLLHFSKYTTSDKSEVIELLDMLGLMDAAHKKVKTYSLGMRQRLGIAQALLGQPDILVLDEPTNGLDPQGVQSMRQYLKRIVKTRNVGILLSSHILSEIEKICDRVMLLKDGILTENIRTLVSEQAHNVAYQFKTPEPTELTNFLQRKHFKVKRFGQVVEVQLPKEKIFSTIRAIIQENLYFESVTAKEADLEEQFMQIVGGDKS</sequence>
<dbReference type="EMBL" id="AODG01000003">
    <property type="protein sequence ID" value="EUJ30429.1"/>
    <property type="molecule type" value="Genomic_DNA"/>
</dbReference>
<dbReference type="InterPro" id="IPR003439">
    <property type="entry name" value="ABC_transporter-like_ATP-bd"/>
</dbReference>
<evidence type="ECO:0000256" key="2">
    <source>
        <dbReference type="ARBA" id="ARBA00022448"/>
    </source>
</evidence>
<dbReference type="PANTHER" id="PTHR43335">
    <property type="entry name" value="ABC TRANSPORTER, ATP-BINDING PROTEIN"/>
    <property type="match status" value="1"/>
</dbReference>
<dbReference type="InterPro" id="IPR027417">
    <property type="entry name" value="P-loop_NTPase"/>
</dbReference>
<dbReference type="InterPro" id="IPR017871">
    <property type="entry name" value="ABC_transporter-like_CS"/>
</dbReference>
<dbReference type="GO" id="GO:0016887">
    <property type="term" value="F:ATP hydrolysis activity"/>
    <property type="evidence" value="ECO:0007669"/>
    <property type="project" value="InterPro"/>
</dbReference>
<dbReference type="AlphaFoldDB" id="A0A829RBR3"/>
<gene>
    <name evidence="6" type="ORF">LMUR_01075</name>
</gene>
<keyword evidence="4" id="KW-0067">ATP-binding</keyword>
<dbReference type="Proteomes" id="UP000019251">
    <property type="component" value="Unassembled WGS sequence"/>
</dbReference>
<evidence type="ECO:0000256" key="3">
    <source>
        <dbReference type="ARBA" id="ARBA00022741"/>
    </source>
</evidence>
<evidence type="ECO:0000313" key="6">
    <source>
        <dbReference type="EMBL" id="EUJ30429.1"/>
    </source>
</evidence>
<evidence type="ECO:0000256" key="1">
    <source>
        <dbReference type="ARBA" id="ARBA00005417"/>
    </source>
</evidence>
<accession>A0A829RBR3</accession>
<reference evidence="6 7" key="1">
    <citation type="submission" date="2012-12" db="EMBL/GenBank/DDBJ databases">
        <title>Novel taxa of Listeriaceae from agricultural environments in the United States.</title>
        <authorList>
            <person name="den Bakker H.C."/>
            <person name="Allred A."/>
            <person name="Warchocki S."/>
            <person name="Wright E.M."/>
            <person name="Burrell A."/>
            <person name="Nightingale K.K."/>
            <person name="Kephart D."/>
            <person name="Wiedmann M."/>
        </authorList>
    </citation>
    <scope>NUCLEOTIDE SEQUENCE [LARGE SCALE GENOMIC DNA]</scope>
    <source>
        <strain evidence="6 7">FSL F6-1183</strain>
    </source>
</reference>
<feature type="domain" description="ABC transporter" evidence="5">
    <location>
        <begin position="5"/>
        <end position="223"/>
    </location>
</feature>
<name>A0A829RBR3_LISGR</name>
<dbReference type="SUPFAM" id="SSF52540">
    <property type="entry name" value="P-loop containing nucleoside triphosphate hydrolases"/>
    <property type="match status" value="1"/>
</dbReference>
<evidence type="ECO:0000259" key="5">
    <source>
        <dbReference type="PROSITE" id="PS50893"/>
    </source>
</evidence>
<dbReference type="PROSITE" id="PS00211">
    <property type="entry name" value="ABC_TRANSPORTER_1"/>
    <property type="match status" value="1"/>
</dbReference>
<proteinExistence type="inferred from homology"/>
<dbReference type="Gene3D" id="3.40.50.300">
    <property type="entry name" value="P-loop containing nucleotide triphosphate hydrolases"/>
    <property type="match status" value="1"/>
</dbReference>
<dbReference type="InterPro" id="IPR003593">
    <property type="entry name" value="AAA+_ATPase"/>
</dbReference>